<keyword evidence="1" id="KW-0378">Hydrolase</keyword>
<dbReference type="RefSeq" id="WP_203536755.1">
    <property type="nucleotide sequence ID" value="NZ_JAESND010000001.1"/>
</dbReference>
<feature type="domain" description="Isochorismatase-like" evidence="2">
    <location>
        <begin position="3"/>
        <end position="154"/>
    </location>
</feature>
<name>A0ABS2BHL8_9NEIS</name>
<sequence>MKALVVIDIQREYIAEGRKFQIRSIGPSLKNAYDVLSFARSEGWPIVHVQHLQDGDLFGRGSDTADFIDGFVPEAGETLAVKGNYSAFSSAAFVQFVDEHADHEFVVIGYGSTMCCLSTIVDGYHRGNRFAFVEDACAARASRELSEASMHAHATAILEPFARLTCAGVETLPEQRPLAA</sequence>
<dbReference type="PANTHER" id="PTHR43540">
    <property type="entry name" value="PEROXYUREIDOACRYLATE/UREIDOACRYLATE AMIDOHYDROLASE-RELATED"/>
    <property type="match status" value="1"/>
</dbReference>
<dbReference type="InterPro" id="IPR050272">
    <property type="entry name" value="Isochorismatase-like_hydrls"/>
</dbReference>
<dbReference type="InterPro" id="IPR036380">
    <property type="entry name" value="Isochorismatase-like_sf"/>
</dbReference>
<accession>A0ABS2BHL8</accession>
<evidence type="ECO:0000313" key="3">
    <source>
        <dbReference type="EMBL" id="MBM3115109.1"/>
    </source>
</evidence>
<dbReference type="EMBL" id="JAESND010000001">
    <property type="protein sequence ID" value="MBM3115109.1"/>
    <property type="molecule type" value="Genomic_DNA"/>
</dbReference>
<evidence type="ECO:0000313" key="4">
    <source>
        <dbReference type="Proteomes" id="UP000809431"/>
    </source>
</evidence>
<organism evidence="3 4">
    <name type="scientific">Jeongeupia naejangsanensis</name>
    <dbReference type="NCBI Taxonomy" id="613195"/>
    <lineage>
        <taxon>Bacteria</taxon>
        <taxon>Pseudomonadati</taxon>
        <taxon>Pseudomonadota</taxon>
        <taxon>Betaproteobacteria</taxon>
        <taxon>Neisseriales</taxon>
        <taxon>Chitinibacteraceae</taxon>
        <taxon>Jeongeupia</taxon>
    </lineage>
</organism>
<comment type="caution">
    <text evidence="3">The sequence shown here is derived from an EMBL/GenBank/DDBJ whole genome shotgun (WGS) entry which is preliminary data.</text>
</comment>
<dbReference type="Gene3D" id="3.40.50.850">
    <property type="entry name" value="Isochorismatase-like"/>
    <property type="match status" value="1"/>
</dbReference>
<dbReference type="InterPro" id="IPR000868">
    <property type="entry name" value="Isochorismatase-like_dom"/>
</dbReference>
<reference evidence="3 4" key="1">
    <citation type="submission" date="2021-01" db="EMBL/GenBank/DDBJ databases">
        <title>Draft Genome Sequence and Polyhydroxyalkanoate Biosynthetic Potential of Jeongeupia naejangsanensis Type Strain DSM 24253.</title>
        <authorList>
            <person name="Turrini P."/>
            <person name="Artuso I."/>
            <person name="Lugli G.A."/>
            <person name="Frangipani E."/>
            <person name="Ventura M."/>
            <person name="Visca P."/>
        </authorList>
    </citation>
    <scope>NUCLEOTIDE SEQUENCE [LARGE SCALE GENOMIC DNA]</scope>
    <source>
        <strain evidence="3 4">DSM 24253</strain>
    </source>
</reference>
<dbReference type="Pfam" id="PF00857">
    <property type="entry name" value="Isochorismatase"/>
    <property type="match status" value="1"/>
</dbReference>
<keyword evidence="4" id="KW-1185">Reference proteome</keyword>
<gene>
    <name evidence="3" type="ORF">JMJ54_04635</name>
</gene>
<protein>
    <submittedName>
        <fullName evidence="3">Isochorismatase family protein</fullName>
    </submittedName>
</protein>
<evidence type="ECO:0000259" key="2">
    <source>
        <dbReference type="Pfam" id="PF00857"/>
    </source>
</evidence>
<dbReference type="SUPFAM" id="SSF52499">
    <property type="entry name" value="Isochorismatase-like hydrolases"/>
    <property type="match status" value="1"/>
</dbReference>
<evidence type="ECO:0000256" key="1">
    <source>
        <dbReference type="ARBA" id="ARBA00022801"/>
    </source>
</evidence>
<proteinExistence type="predicted"/>
<dbReference type="PANTHER" id="PTHR43540:SF15">
    <property type="entry name" value="BLR5631 PROTEIN"/>
    <property type="match status" value="1"/>
</dbReference>
<dbReference type="Proteomes" id="UP000809431">
    <property type="component" value="Unassembled WGS sequence"/>
</dbReference>